<dbReference type="InterPro" id="IPR000387">
    <property type="entry name" value="Tyr_Pase_dom"/>
</dbReference>
<dbReference type="SUPFAM" id="SSF52799">
    <property type="entry name" value="(Phosphotyrosine protein) phosphatases II"/>
    <property type="match status" value="2"/>
</dbReference>
<evidence type="ECO:0000259" key="15">
    <source>
        <dbReference type="PROSITE" id="PS50054"/>
    </source>
</evidence>
<reference evidence="18" key="2">
    <citation type="submission" date="2010-04" db="EMBL/GenBank/DDBJ databases">
        <authorList>
            <person name="Buell R."/>
            <person name="Hamilton J."/>
            <person name="Hostetler J."/>
        </authorList>
    </citation>
    <scope>NUCLEOTIDE SEQUENCE [LARGE SCALE GENOMIC DNA]</scope>
    <source>
        <strain evidence="18">DAOM:BR144</strain>
    </source>
</reference>
<feature type="compositionally biased region" description="Polar residues" evidence="14">
    <location>
        <begin position="414"/>
        <end position="430"/>
    </location>
</feature>
<dbReference type="GO" id="GO:0005856">
    <property type="term" value="C:cytoskeleton"/>
    <property type="evidence" value="ECO:0007669"/>
    <property type="project" value="UniProtKB-ARBA"/>
</dbReference>
<reference evidence="18" key="1">
    <citation type="journal article" date="2010" name="Genome Biol.">
        <title>Genome sequence of the necrotrophic plant pathogen Pythium ultimum reveals original pathogenicity mechanisms and effector repertoire.</title>
        <authorList>
            <person name="Levesque C.A."/>
            <person name="Brouwer H."/>
            <person name="Cano L."/>
            <person name="Hamilton J.P."/>
            <person name="Holt C."/>
            <person name="Huitema E."/>
            <person name="Raffaele S."/>
            <person name="Robideau G.P."/>
            <person name="Thines M."/>
            <person name="Win J."/>
            <person name="Zerillo M.M."/>
            <person name="Beakes G.W."/>
            <person name="Boore J.L."/>
            <person name="Busam D."/>
            <person name="Dumas B."/>
            <person name="Ferriera S."/>
            <person name="Fuerstenberg S.I."/>
            <person name="Gachon C.M."/>
            <person name="Gaulin E."/>
            <person name="Govers F."/>
            <person name="Grenville-Briggs L."/>
            <person name="Horner N."/>
            <person name="Hostetler J."/>
            <person name="Jiang R.H."/>
            <person name="Johnson J."/>
            <person name="Krajaejun T."/>
            <person name="Lin H."/>
            <person name="Meijer H.J."/>
            <person name="Moore B."/>
            <person name="Morris P."/>
            <person name="Phuntmart V."/>
            <person name="Puiu D."/>
            <person name="Shetty J."/>
            <person name="Stajich J.E."/>
            <person name="Tripathy S."/>
            <person name="Wawra S."/>
            <person name="van West P."/>
            <person name="Whitty B.R."/>
            <person name="Coutinho P.M."/>
            <person name="Henrissat B."/>
            <person name="Martin F."/>
            <person name="Thomas P.D."/>
            <person name="Tyler B.M."/>
            <person name="De Vries R.P."/>
            <person name="Kamoun S."/>
            <person name="Yandell M."/>
            <person name="Tisserat N."/>
            <person name="Buell C.R."/>
        </authorList>
    </citation>
    <scope>NUCLEOTIDE SEQUENCE</scope>
    <source>
        <strain evidence="18">DAOM:BR144</strain>
    </source>
</reference>
<evidence type="ECO:0000256" key="11">
    <source>
        <dbReference type="ARBA" id="ARBA00023242"/>
    </source>
</evidence>
<dbReference type="GO" id="GO:0000278">
    <property type="term" value="P:mitotic cell cycle"/>
    <property type="evidence" value="ECO:0007669"/>
    <property type="project" value="UniProtKB-ARBA"/>
</dbReference>
<dbReference type="InterPro" id="IPR029260">
    <property type="entry name" value="DSPn"/>
</dbReference>
<dbReference type="Pfam" id="PF00782">
    <property type="entry name" value="DSPc"/>
    <property type="match status" value="1"/>
</dbReference>
<feature type="compositionally biased region" description="Basic residues" evidence="14">
    <location>
        <begin position="350"/>
        <end position="361"/>
    </location>
</feature>
<proteinExistence type="inferred from homology"/>
<dbReference type="GO" id="GO:0007096">
    <property type="term" value="P:regulation of exit from mitosis"/>
    <property type="evidence" value="ECO:0007669"/>
    <property type="project" value="UniProtKB-ARBA"/>
</dbReference>
<dbReference type="Pfam" id="PF14671">
    <property type="entry name" value="DSPn"/>
    <property type="match status" value="1"/>
</dbReference>
<protein>
    <recommendedName>
        <fullName evidence="4">protein-tyrosine-phosphatase</fullName>
        <ecNumber evidence="4">3.1.3.48</ecNumber>
    </recommendedName>
</protein>
<keyword evidence="6" id="KW-0597">Phosphoprotein</keyword>
<reference evidence="17" key="3">
    <citation type="submission" date="2015-02" db="UniProtKB">
        <authorList>
            <consortium name="EnsemblProtists"/>
        </authorList>
    </citation>
    <scope>IDENTIFICATION</scope>
    <source>
        <strain evidence="17">DAOM BR144</strain>
    </source>
</reference>
<name>K3WHJ0_GLOUD</name>
<dbReference type="GO" id="GO:0051321">
    <property type="term" value="P:meiotic cell cycle"/>
    <property type="evidence" value="ECO:0007669"/>
    <property type="project" value="UniProtKB-KW"/>
</dbReference>
<keyword evidence="7" id="KW-0132">Cell division</keyword>
<dbReference type="GO" id="GO:0032954">
    <property type="term" value="P:regulation of cytokinetic process"/>
    <property type="evidence" value="ECO:0007669"/>
    <property type="project" value="UniProtKB-ARBA"/>
</dbReference>
<dbReference type="OMA" id="IQACEAT"/>
<organism evidence="17 18">
    <name type="scientific">Globisporangium ultimum (strain ATCC 200006 / CBS 805.95 / DAOM BR144)</name>
    <name type="common">Pythium ultimum</name>
    <dbReference type="NCBI Taxonomy" id="431595"/>
    <lineage>
        <taxon>Eukaryota</taxon>
        <taxon>Sar</taxon>
        <taxon>Stramenopiles</taxon>
        <taxon>Oomycota</taxon>
        <taxon>Peronosporomycetes</taxon>
        <taxon>Pythiales</taxon>
        <taxon>Pythiaceae</taxon>
        <taxon>Globisporangium</taxon>
    </lineage>
</organism>
<keyword evidence="11" id="KW-0539">Nucleus</keyword>
<keyword evidence="13" id="KW-0131">Cell cycle</keyword>
<dbReference type="GO" id="GO:0033554">
    <property type="term" value="P:cellular response to stress"/>
    <property type="evidence" value="ECO:0007669"/>
    <property type="project" value="UniProtKB-ARBA"/>
</dbReference>
<feature type="region of interest" description="Disordered" evidence="14">
    <location>
        <begin position="337"/>
        <end position="430"/>
    </location>
</feature>
<evidence type="ECO:0000256" key="4">
    <source>
        <dbReference type="ARBA" id="ARBA00013064"/>
    </source>
</evidence>
<dbReference type="HOGENOM" id="CLU_017787_0_0_1"/>
<evidence type="ECO:0000259" key="16">
    <source>
        <dbReference type="PROSITE" id="PS50056"/>
    </source>
</evidence>
<evidence type="ECO:0000256" key="5">
    <source>
        <dbReference type="ARBA" id="ARBA00022490"/>
    </source>
</evidence>
<feature type="domain" description="Tyrosine specific protein phosphatases" evidence="16">
    <location>
        <begin position="262"/>
        <end position="324"/>
    </location>
</feature>
<dbReference type="GO" id="GO:0031981">
    <property type="term" value="C:nuclear lumen"/>
    <property type="evidence" value="ECO:0007669"/>
    <property type="project" value="UniProtKB-ARBA"/>
</dbReference>
<dbReference type="Proteomes" id="UP000019132">
    <property type="component" value="Unassembled WGS sequence"/>
</dbReference>
<dbReference type="PROSITE" id="PS00383">
    <property type="entry name" value="TYR_PHOSPHATASE_1"/>
    <property type="match status" value="1"/>
</dbReference>
<dbReference type="PROSITE" id="PS50056">
    <property type="entry name" value="TYR_PHOSPHATASE_2"/>
    <property type="match status" value="1"/>
</dbReference>
<dbReference type="VEuPathDB" id="FungiDB:PYU1_G004422"/>
<evidence type="ECO:0000256" key="7">
    <source>
        <dbReference type="ARBA" id="ARBA00022618"/>
    </source>
</evidence>
<evidence type="ECO:0000313" key="17">
    <source>
        <dbReference type="EnsemblProtists" id="PYU1_T004432"/>
    </source>
</evidence>
<comment type="similarity">
    <text evidence="3">Belongs to the protein-tyrosine phosphatase family. Non-receptor class CDC14 subfamily.</text>
</comment>
<dbReference type="Gene3D" id="3.90.190.10">
    <property type="entry name" value="Protein tyrosine phosphatase superfamily"/>
    <property type="match status" value="2"/>
</dbReference>
<keyword evidence="18" id="KW-1185">Reference proteome</keyword>
<feature type="domain" description="Tyrosine-protein phosphatase" evidence="15">
    <location>
        <begin position="180"/>
        <end position="338"/>
    </location>
</feature>
<accession>K3WHJ0</accession>
<dbReference type="FunFam" id="3.90.190.10:FF:000038">
    <property type="entry name" value="Tyrosine-protein phosphatase CDC14"/>
    <property type="match status" value="1"/>
</dbReference>
<dbReference type="InterPro" id="IPR050561">
    <property type="entry name" value="PTP"/>
</dbReference>
<evidence type="ECO:0000256" key="2">
    <source>
        <dbReference type="ARBA" id="ARBA00004496"/>
    </source>
</evidence>
<dbReference type="InterPro" id="IPR000340">
    <property type="entry name" value="Dual-sp_phosphatase_cat-dom"/>
</dbReference>
<dbReference type="EMBL" id="GL376631">
    <property type="status" value="NOT_ANNOTATED_CDS"/>
    <property type="molecule type" value="Genomic_DNA"/>
</dbReference>
<dbReference type="InterPro" id="IPR020422">
    <property type="entry name" value="TYR_PHOSPHATASE_DUAL_dom"/>
</dbReference>
<dbReference type="EnsemblProtists" id="PYU1_T004432">
    <property type="protein sequence ID" value="PYU1_T004432"/>
    <property type="gene ID" value="PYU1_G004422"/>
</dbReference>
<dbReference type="STRING" id="431595.K3WHJ0"/>
<keyword evidence="9" id="KW-0378">Hydrolase</keyword>
<keyword evidence="12" id="KW-0469">Meiosis</keyword>
<evidence type="ECO:0000256" key="3">
    <source>
        <dbReference type="ARBA" id="ARBA00007315"/>
    </source>
</evidence>
<keyword evidence="8" id="KW-0498">Mitosis</keyword>
<dbReference type="PANTHER" id="PTHR23339">
    <property type="entry name" value="TYROSINE SPECIFIC PROTEIN PHOSPHATASE AND DUAL SPECIFICITY PROTEIN PHOSPHATASE"/>
    <property type="match status" value="1"/>
</dbReference>
<evidence type="ECO:0000256" key="8">
    <source>
        <dbReference type="ARBA" id="ARBA00022776"/>
    </source>
</evidence>
<evidence type="ECO:0000256" key="9">
    <source>
        <dbReference type="ARBA" id="ARBA00022801"/>
    </source>
</evidence>
<dbReference type="CDD" id="cd17657">
    <property type="entry name" value="CDC14_N"/>
    <property type="match status" value="1"/>
</dbReference>
<evidence type="ECO:0000256" key="14">
    <source>
        <dbReference type="SAM" id="MobiDB-lite"/>
    </source>
</evidence>
<evidence type="ECO:0000256" key="1">
    <source>
        <dbReference type="ARBA" id="ARBA00004123"/>
    </source>
</evidence>
<keyword evidence="10" id="KW-0904">Protein phosphatase</keyword>
<dbReference type="PROSITE" id="PS50054">
    <property type="entry name" value="TYR_PHOSPHATASE_DUAL"/>
    <property type="match status" value="1"/>
</dbReference>
<dbReference type="GO" id="GO:0004725">
    <property type="term" value="F:protein tyrosine phosphatase activity"/>
    <property type="evidence" value="ECO:0007669"/>
    <property type="project" value="UniProtKB-EC"/>
</dbReference>
<dbReference type="InterPro" id="IPR044506">
    <property type="entry name" value="CDC14_C"/>
</dbReference>
<dbReference type="InterPro" id="IPR029021">
    <property type="entry name" value="Prot-tyrosine_phosphatase-like"/>
</dbReference>
<dbReference type="GO" id="GO:0051301">
    <property type="term" value="P:cell division"/>
    <property type="evidence" value="ECO:0007669"/>
    <property type="project" value="UniProtKB-KW"/>
</dbReference>
<sequence length="430" mass="48630">MRRGSITDNVKPVEFVPDLLYYMPIAGAPPYEKDNERVLYFSIDDKLHYNNFYLDFGPLNLGCTIQFTTVLTKMVLSARQTKRKIVLFSSPEPHFRANAVCLLCCWGVLANGMKPEDTVAKFTGMTFPPFHDASPTECEYKLTILDCINGLARAVGLGYVTPHEFDVREYHHYEQVENGDLSWISPKFVAFAGPHDTFSASPEGYVTLTPEHYVPYFKRKKVTLVVRLNEKQYDEARFMRAGIQHLDLEFPDGGNPPEFILNQFIAACEQTPGAVAVHCKAGLGRTGTCIGAFLMKHGKFTAKEVIGWLRLCRPGSVIGPQQQHLDAIQHKMWNAAKEDNNNEEEENARTSRRSFFSKRKSGNQEQHSSSRFSIFKTKSASGSSTQDSHSEKADKTPTYLSPSPKSHVTEKTQGDNLLQMKQSYQHHYVR</sequence>
<evidence type="ECO:0000313" key="18">
    <source>
        <dbReference type="Proteomes" id="UP000019132"/>
    </source>
</evidence>
<feature type="compositionally biased region" description="Polar residues" evidence="14">
    <location>
        <begin position="363"/>
        <end position="387"/>
    </location>
</feature>
<dbReference type="GO" id="GO:0005737">
    <property type="term" value="C:cytoplasm"/>
    <property type="evidence" value="ECO:0007669"/>
    <property type="project" value="UniProtKB-SubCell"/>
</dbReference>
<dbReference type="EC" id="3.1.3.48" evidence="4"/>
<dbReference type="InParanoid" id="K3WHJ0"/>
<evidence type="ECO:0000256" key="12">
    <source>
        <dbReference type="ARBA" id="ARBA00023254"/>
    </source>
</evidence>
<comment type="subcellular location">
    <subcellularLocation>
        <location evidence="2">Cytoplasm</location>
    </subcellularLocation>
    <subcellularLocation>
        <location evidence="1">Nucleus</location>
    </subcellularLocation>
</comment>
<dbReference type="eggNOG" id="KOG1720">
    <property type="taxonomic scope" value="Eukaryota"/>
</dbReference>
<evidence type="ECO:0000256" key="6">
    <source>
        <dbReference type="ARBA" id="ARBA00022553"/>
    </source>
</evidence>
<keyword evidence="5" id="KW-0963">Cytoplasm</keyword>
<dbReference type="AlphaFoldDB" id="K3WHJ0"/>
<dbReference type="SMART" id="SM00195">
    <property type="entry name" value="DSPc"/>
    <property type="match status" value="1"/>
</dbReference>
<dbReference type="CDD" id="cd14499">
    <property type="entry name" value="CDC14_C"/>
    <property type="match status" value="1"/>
</dbReference>
<dbReference type="InterPro" id="IPR016130">
    <property type="entry name" value="Tyr_Pase_AS"/>
</dbReference>
<evidence type="ECO:0000256" key="13">
    <source>
        <dbReference type="ARBA" id="ARBA00023306"/>
    </source>
</evidence>
<evidence type="ECO:0000256" key="10">
    <source>
        <dbReference type="ARBA" id="ARBA00022912"/>
    </source>
</evidence>